<evidence type="ECO:0000256" key="1">
    <source>
        <dbReference type="SAM" id="MobiDB-lite"/>
    </source>
</evidence>
<comment type="caution">
    <text evidence="2">The sequence shown here is derived from an EMBL/GenBank/DDBJ whole genome shotgun (WGS) entry which is preliminary data.</text>
</comment>
<keyword evidence="3" id="KW-1185">Reference proteome</keyword>
<evidence type="ECO:0000313" key="2">
    <source>
        <dbReference type="EMBL" id="MCS5717054.1"/>
    </source>
</evidence>
<reference evidence="2" key="1">
    <citation type="submission" date="2022-08" db="EMBL/GenBank/DDBJ databases">
        <authorList>
            <person name="Deng Y."/>
            <person name="Han X.-F."/>
            <person name="Zhang Y.-Q."/>
        </authorList>
    </citation>
    <scope>NUCLEOTIDE SEQUENCE</scope>
    <source>
        <strain evidence="2">CPCC 205763</strain>
    </source>
</reference>
<dbReference type="EMBL" id="JANLCM010000001">
    <property type="protein sequence ID" value="MCS5717054.1"/>
    <property type="molecule type" value="Genomic_DNA"/>
</dbReference>
<protein>
    <submittedName>
        <fullName evidence="2">DUF5666 domain-containing protein</fullName>
    </submittedName>
</protein>
<accession>A0ABT2GLF6</accession>
<feature type="compositionally biased region" description="Gly residues" evidence="1">
    <location>
        <begin position="303"/>
        <end position="312"/>
    </location>
</feature>
<sequence length="327" mass="30360">MTISRVSRVIRPRSIRFGAALGAVGLAGVLALSACSSSGSASDAASPAPSGSAAGPGAAEGAPAFGGGGVSGEIAAISGTTLQVQDTESQTAVSYTADTAITRTVEGALSDVSAGVCVTAFTGGAPTTDGSAADEDDAVPDDGSAASVIITAAVDGTCSTGAFPGGGTRLDGAPDGFDGGTPPTDVPEGMTPPSDLPEGVMPTAPGDGAGGGAFGGLTTGLVTAVSGTGFTVEATAADGTVSTKEVTVDDSTAFTRTESTDATALVVGACVTAMGEADDKGSVAATSLAIEAAGADGCSAGFGARGPGGGAPGTSSTSGTSTSGSGS</sequence>
<evidence type="ECO:0000313" key="3">
    <source>
        <dbReference type="Proteomes" id="UP001165584"/>
    </source>
</evidence>
<dbReference type="RefSeq" id="WP_259504940.1">
    <property type="nucleotide sequence ID" value="NZ_JANLCM010000001.1"/>
</dbReference>
<feature type="compositionally biased region" description="Low complexity" evidence="1">
    <location>
        <begin position="313"/>
        <end position="327"/>
    </location>
</feature>
<name>A0ABT2GLF6_9MICO</name>
<dbReference type="Proteomes" id="UP001165584">
    <property type="component" value="Unassembled WGS sequence"/>
</dbReference>
<dbReference type="PROSITE" id="PS51257">
    <property type="entry name" value="PROKAR_LIPOPROTEIN"/>
    <property type="match status" value="1"/>
</dbReference>
<organism evidence="2 3">
    <name type="scientific">Herbiconiux aconitum</name>
    <dbReference type="NCBI Taxonomy" id="2970913"/>
    <lineage>
        <taxon>Bacteria</taxon>
        <taxon>Bacillati</taxon>
        <taxon>Actinomycetota</taxon>
        <taxon>Actinomycetes</taxon>
        <taxon>Micrococcales</taxon>
        <taxon>Microbacteriaceae</taxon>
        <taxon>Herbiconiux</taxon>
    </lineage>
</organism>
<proteinExistence type="predicted"/>
<feature type="region of interest" description="Disordered" evidence="1">
    <location>
        <begin position="165"/>
        <end position="198"/>
    </location>
</feature>
<gene>
    <name evidence="2" type="ORF">N1027_02785</name>
</gene>
<feature type="region of interest" description="Disordered" evidence="1">
    <location>
        <begin position="299"/>
        <end position="327"/>
    </location>
</feature>
<feature type="region of interest" description="Disordered" evidence="1">
    <location>
        <begin position="41"/>
        <end position="60"/>
    </location>
</feature>